<feature type="domain" description="Methyl-accepting transducer" evidence="7">
    <location>
        <begin position="584"/>
        <end position="813"/>
    </location>
</feature>
<dbReference type="PRINTS" id="PR00260">
    <property type="entry name" value="CHEMTRNSDUCR"/>
</dbReference>
<comment type="similarity">
    <text evidence="3">Belongs to the methyl-accepting chemotaxis (MCP) protein family.</text>
</comment>
<name>A0A7D4NPP9_9GAMM</name>
<feature type="coiled-coil region" evidence="5">
    <location>
        <begin position="560"/>
        <end position="619"/>
    </location>
</feature>
<dbReference type="SMART" id="SM00304">
    <property type="entry name" value="HAMP"/>
    <property type="match status" value="2"/>
</dbReference>
<dbReference type="GO" id="GO:0007165">
    <property type="term" value="P:signal transduction"/>
    <property type="evidence" value="ECO:0007669"/>
    <property type="project" value="UniProtKB-KW"/>
</dbReference>
<sequence length="845" mass="94447">MKNLSIVKRLWLNLSIAVVITFAIAWGGLSGLWKAQASSNSILQQETQKIAPIENFHDGFRALVDEMMRLLLTRSDEGQVKFAQALDAQQNLLLEFFAMLGVEVEDNGNGYLQTAADQGEIQTPETAEQVEDLLAINRVLINLQKATQSYLFLKKDIENTYQYGIESSSESIEEKLNVLLVSEAVTEEPALQQNISSLQEKLRISKRLAAQLMVSGDFAFLDQFEEKGLGESAKQDLASLNEGLSGNFLVQETFEGVNDSRDGFIESMHDIRDGLRTARENDRTISKLVYSAQEHFDRLLNFYKQQRVDALQEVEILSAERIEQMVWVALGGLLTMVLVNMLFIRSITRPLNRMKRQVNHITRRMDFDAWQTAQGRNELTDMEQSIEALLKSFSGAMQEVIVSSQSLAHGDLDISLSENYQGDLKKMADHFNASIGQVKQTLNGLEEVSQSLANGNLNHQIALKDYTGQYHSVMSGLQKAIFEQKQAIDEVRRISLAMERGDFSLRIEHQMPGDLGYLKSHLNDALHNLEQAIFNKVAALQAFSEGDFSYEIPGQYQGKLRELKEHMVSMAEKVSQMLDEIKVSSHLAEVGVREISDGNQELNQRVESQSDLIQKTSQRMGAMVTFLEGSFAQSSEVAEATANVKQQTSSGVNTVEEMVDAMQQIELASQEIAGMTDTIDSISFQTNLLALNAAVEAARAGEMGRGFAVVAQEVRNLAQRSAEASQQIRQVTEQTLQRVERGLKLSEQTRSVFSNNVDHIEKIAEQAVQMKSSIKDQNHSIIEVNEALQKIENVTFANAELVKQVTSTSTEIIEQVSSVQNKMQSFSLREMALKRPPQLSNSAVQ</sequence>
<protein>
    <submittedName>
        <fullName evidence="9">Methyl-accepting chemotaxis protein</fullName>
    </submittedName>
</protein>
<evidence type="ECO:0000259" key="7">
    <source>
        <dbReference type="PROSITE" id="PS50111"/>
    </source>
</evidence>
<dbReference type="KEGG" id="txa:HQN79_01245"/>
<dbReference type="GO" id="GO:0004888">
    <property type="term" value="F:transmembrane signaling receptor activity"/>
    <property type="evidence" value="ECO:0007669"/>
    <property type="project" value="InterPro"/>
</dbReference>
<organism evidence="9 10">
    <name type="scientific">Thiomicrorhabdus xiamenensis</name>
    <dbReference type="NCBI Taxonomy" id="2739063"/>
    <lineage>
        <taxon>Bacteria</taxon>
        <taxon>Pseudomonadati</taxon>
        <taxon>Pseudomonadota</taxon>
        <taxon>Gammaproteobacteria</taxon>
        <taxon>Thiotrichales</taxon>
        <taxon>Piscirickettsiaceae</taxon>
        <taxon>Thiomicrorhabdus</taxon>
    </lineage>
</organism>
<dbReference type="SUPFAM" id="SSF58104">
    <property type="entry name" value="Methyl-accepting chemotaxis protein (MCP) signaling domain"/>
    <property type="match status" value="1"/>
</dbReference>
<dbReference type="Pfam" id="PF00015">
    <property type="entry name" value="MCPsignal"/>
    <property type="match status" value="1"/>
</dbReference>
<evidence type="ECO:0000313" key="10">
    <source>
        <dbReference type="Proteomes" id="UP000504724"/>
    </source>
</evidence>
<keyword evidence="6" id="KW-0812">Transmembrane</keyword>
<dbReference type="Proteomes" id="UP000504724">
    <property type="component" value="Chromosome"/>
</dbReference>
<dbReference type="PROSITE" id="PS50111">
    <property type="entry name" value="CHEMOTAXIS_TRANSDUC_2"/>
    <property type="match status" value="1"/>
</dbReference>
<evidence type="ECO:0000313" key="9">
    <source>
        <dbReference type="EMBL" id="QKI88297.1"/>
    </source>
</evidence>
<dbReference type="AlphaFoldDB" id="A0A7D4NPP9"/>
<dbReference type="PANTHER" id="PTHR43531">
    <property type="entry name" value="PROTEIN ICFG"/>
    <property type="match status" value="1"/>
</dbReference>
<evidence type="ECO:0000256" key="4">
    <source>
        <dbReference type="PROSITE-ProRule" id="PRU00284"/>
    </source>
</evidence>
<gene>
    <name evidence="9" type="ORF">HQN79_01245</name>
</gene>
<dbReference type="InterPro" id="IPR004089">
    <property type="entry name" value="MCPsignal_dom"/>
</dbReference>
<keyword evidence="6" id="KW-0472">Membrane</keyword>
<proteinExistence type="inferred from homology"/>
<feature type="domain" description="HAMP" evidence="8">
    <location>
        <begin position="537"/>
        <end position="579"/>
    </location>
</feature>
<dbReference type="Gene3D" id="1.20.120.1530">
    <property type="match status" value="1"/>
</dbReference>
<keyword evidence="1" id="KW-0145">Chemotaxis</keyword>
<dbReference type="SMART" id="SM00283">
    <property type="entry name" value="MA"/>
    <property type="match status" value="1"/>
</dbReference>
<dbReference type="RefSeq" id="WP_173283893.1">
    <property type="nucleotide sequence ID" value="NZ_CP054020.1"/>
</dbReference>
<keyword evidence="2 4" id="KW-0807">Transducer</keyword>
<dbReference type="GO" id="GO:0016020">
    <property type="term" value="C:membrane"/>
    <property type="evidence" value="ECO:0007669"/>
    <property type="project" value="InterPro"/>
</dbReference>
<keyword evidence="10" id="KW-1185">Reference proteome</keyword>
<dbReference type="PANTHER" id="PTHR43531:SF11">
    <property type="entry name" value="METHYL-ACCEPTING CHEMOTAXIS PROTEIN 3"/>
    <property type="match status" value="1"/>
</dbReference>
<evidence type="ECO:0000256" key="5">
    <source>
        <dbReference type="SAM" id="Coils"/>
    </source>
</evidence>
<evidence type="ECO:0000259" key="8">
    <source>
        <dbReference type="PROSITE" id="PS50885"/>
    </source>
</evidence>
<dbReference type="PROSITE" id="PS50885">
    <property type="entry name" value="HAMP"/>
    <property type="match status" value="3"/>
</dbReference>
<evidence type="ECO:0000256" key="1">
    <source>
        <dbReference type="ARBA" id="ARBA00022500"/>
    </source>
</evidence>
<evidence type="ECO:0000256" key="6">
    <source>
        <dbReference type="SAM" id="Phobius"/>
    </source>
</evidence>
<feature type="transmembrane region" description="Helical" evidence="6">
    <location>
        <begin position="12"/>
        <end position="33"/>
    </location>
</feature>
<evidence type="ECO:0000256" key="3">
    <source>
        <dbReference type="ARBA" id="ARBA00029447"/>
    </source>
</evidence>
<dbReference type="InterPro" id="IPR003660">
    <property type="entry name" value="HAMP_dom"/>
</dbReference>
<feature type="transmembrane region" description="Helical" evidence="6">
    <location>
        <begin position="325"/>
        <end position="347"/>
    </location>
</feature>
<dbReference type="InterPro" id="IPR004090">
    <property type="entry name" value="Chemotax_Me-accpt_rcpt"/>
</dbReference>
<feature type="domain" description="HAMP" evidence="8">
    <location>
        <begin position="486"/>
        <end position="534"/>
    </location>
</feature>
<dbReference type="EMBL" id="CP054020">
    <property type="protein sequence ID" value="QKI88297.1"/>
    <property type="molecule type" value="Genomic_DNA"/>
</dbReference>
<dbReference type="Pfam" id="PF00672">
    <property type="entry name" value="HAMP"/>
    <property type="match status" value="1"/>
</dbReference>
<reference evidence="9 10" key="1">
    <citation type="submission" date="2020-05" db="EMBL/GenBank/DDBJ databases">
        <title>Thiomicrorhabdus sediminis sp.nov. and Thiomicrorhabdus xiamenensis sp.nov., novel sulfur-oxidizing bacteria isolated from coastal sediment.</title>
        <authorList>
            <person name="Liu X."/>
        </authorList>
    </citation>
    <scope>NUCLEOTIDE SEQUENCE [LARGE SCALE GENOMIC DNA]</scope>
    <source>
        <strain evidence="9 10">G2</strain>
    </source>
</reference>
<dbReference type="GO" id="GO:0006935">
    <property type="term" value="P:chemotaxis"/>
    <property type="evidence" value="ECO:0007669"/>
    <property type="project" value="UniProtKB-KW"/>
</dbReference>
<dbReference type="InterPro" id="IPR051310">
    <property type="entry name" value="MCP_chemotaxis"/>
</dbReference>
<feature type="domain" description="HAMP" evidence="8">
    <location>
        <begin position="391"/>
        <end position="443"/>
    </location>
</feature>
<dbReference type="Gene3D" id="1.10.287.950">
    <property type="entry name" value="Methyl-accepting chemotaxis protein"/>
    <property type="match status" value="1"/>
</dbReference>
<evidence type="ECO:0000256" key="2">
    <source>
        <dbReference type="ARBA" id="ARBA00023224"/>
    </source>
</evidence>
<keyword evidence="6" id="KW-1133">Transmembrane helix</keyword>
<keyword evidence="5" id="KW-0175">Coiled coil</keyword>
<accession>A0A7D4NPP9</accession>